<dbReference type="InterPro" id="IPR034660">
    <property type="entry name" value="DinB/YfiT-like"/>
</dbReference>
<dbReference type="Gene3D" id="1.20.120.450">
    <property type="entry name" value="dinb family like domain"/>
    <property type="match status" value="1"/>
</dbReference>
<dbReference type="InterPro" id="IPR017520">
    <property type="entry name" value="CHP03086"/>
</dbReference>
<evidence type="ECO:0000313" key="3">
    <source>
        <dbReference type="EMBL" id="TDD10560.1"/>
    </source>
</evidence>
<organism evidence="3 4">
    <name type="scientific">Saccharopolyspora terrae</name>
    <dbReference type="NCBI Taxonomy" id="2530384"/>
    <lineage>
        <taxon>Bacteria</taxon>
        <taxon>Bacillati</taxon>
        <taxon>Actinomycetota</taxon>
        <taxon>Actinomycetes</taxon>
        <taxon>Pseudonocardiales</taxon>
        <taxon>Pseudonocardiaceae</taxon>
        <taxon>Saccharopolyspora</taxon>
    </lineage>
</organism>
<dbReference type="SUPFAM" id="SSF109854">
    <property type="entry name" value="DinB/YfiT-like putative metalloenzymes"/>
    <property type="match status" value="1"/>
</dbReference>
<accession>A0A4R4WB47</accession>
<dbReference type="GO" id="GO:0046872">
    <property type="term" value="F:metal ion binding"/>
    <property type="evidence" value="ECO:0007669"/>
    <property type="project" value="InterPro"/>
</dbReference>
<dbReference type="NCBIfam" id="TIGR03083">
    <property type="entry name" value="maleylpyruvate isomerase family mycothiol-dependent enzyme"/>
    <property type="match status" value="1"/>
</dbReference>
<dbReference type="OrthoDB" id="5185819at2"/>
<dbReference type="InterPro" id="IPR017517">
    <property type="entry name" value="Maleyloyr_isom"/>
</dbReference>
<dbReference type="EMBL" id="SMKS01000001">
    <property type="protein sequence ID" value="TDD10560.1"/>
    <property type="molecule type" value="Genomic_DNA"/>
</dbReference>
<evidence type="ECO:0000256" key="1">
    <source>
        <dbReference type="SAM" id="MobiDB-lite"/>
    </source>
</evidence>
<evidence type="ECO:0000313" key="4">
    <source>
        <dbReference type="Proteomes" id="UP000295674"/>
    </source>
</evidence>
<reference evidence="3 4" key="1">
    <citation type="submission" date="2019-03" db="EMBL/GenBank/DDBJ databases">
        <title>Draft genome sequences of novel Actinobacteria.</title>
        <authorList>
            <person name="Sahin N."/>
            <person name="Ay H."/>
            <person name="Saygin H."/>
        </authorList>
    </citation>
    <scope>NUCLEOTIDE SEQUENCE [LARGE SCALE GENOMIC DNA]</scope>
    <source>
        <strain evidence="3 4">16K309</strain>
    </source>
</reference>
<feature type="domain" description="Mycothiol-dependent maleylpyruvate isomerase metal-binding" evidence="2">
    <location>
        <begin position="18"/>
        <end position="136"/>
    </location>
</feature>
<dbReference type="InterPro" id="IPR024344">
    <property type="entry name" value="MDMPI_metal-binding"/>
</dbReference>
<proteinExistence type="predicted"/>
<keyword evidence="4" id="KW-1185">Reference proteome</keyword>
<comment type="caution">
    <text evidence="3">The sequence shown here is derived from an EMBL/GenBank/DDBJ whole genome shotgun (WGS) entry which is preliminary data.</text>
</comment>
<dbReference type="AlphaFoldDB" id="A0A4R4WB47"/>
<dbReference type="NCBIfam" id="TIGR03086">
    <property type="entry name" value="TIGR03086 family metal-binding protein"/>
    <property type="match status" value="1"/>
</dbReference>
<dbReference type="RefSeq" id="WP_132671859.1">
    <property type="nucleotide sequence ID" value="NZ_SMKS01000001.1"/>
</dbReference>
<feature type="region of interest" description="Disordered" evidence="1">
    <location>
        <begin position="165"/>
        <end position="184"/>
    </location>
</feature>
<evidence type="ECO:0000259" key="2">
    <source>
        <dbReference type="Pfam" id="PF11716"/>
    </source>
</evidence>
<dbReference type="Proteomes" id="UP000295674">
    <property type="component" value="Unassembled WGS sequence"/>
</dbReference>
<gene>
    <name evidence="3" type="ORF">E1181_00560</name>
</gene>
<dbReference type="Pfam" id="PF11716">
    <property type="entry name" value="MDMPI_N"/>
    <property type="match status" value="1"/>
</dbReference>
<name>A0A4R4WB47_9PSEU</name>
<sequence>MQKREPVTGPELIELLERGFEATSAMLRAVPPQRFGDPSPCEGWTAGQVGNHLVGGARYFGQVAAGQASELPAEDPQLSADEVAAAFGEAARLNVDAFSKPGVLDQQLEFAFGPTPGWIVANISLSETVIHGWDLARAAGLPYSPDDAAVDAVMRFQSQSNEDELRAEGMFAPATSAPGDASPFEELLAFTGREPRSVSG</sequence>
<protein>
    <submittedName>
        <fullName evidence="3">TIGR03086 family protein</fullName>
    </submittedName>
</protein>